<dbReference type="Gene3D" id="1.10.238.120">
    <property type="entry name" value="Jann4075-like"/>
    <property type="match status" value="1"/>
</dbReference>
<name>A0A366FQG8_9HYPH</name>
<dbReference type="OrthoDB" id="9812542at2"/>
<keyword evidence="2" id="KW-1185">Reference proteome</keyword>
<dbReference type="Proteomes" id="UP000253529">
    <property type="component" value="Unassembled WGS sequence"/>
</dbReference>
<dbReference type="Pfam" id="PF11015">
    <property type="entry name" value="DUF2853"/>
    <property type="match status" value="1"/>
</dbReference>
<dbReference type="EMBL" id="QNRK01000004">
    <property type="protein sequence ID" value="RBP16933.1"/>
    <property type="molecule type" value="Genomic_DNA"/>
</dbReference>
<dbReference type="InterPro" id="IPR021274">
    <property type="entry name" value="DUF2853"/>
</dbReference>
<dbReference type="RefSeq" id="WP_113888159.1">
    <property type="nucleotide sequence ID" value="NZ_QNRK01000004.1"/>
</dbReference>
<evidence type="ECO:0000313" key="1">
    <source>
        <dbReference type="EMBL" id="RBP16933.1"/>
    </source>
</evidence>
<reference evidence="1 2" key="1">
    <citation type="submission" date="2018-06" db="EMBL/GenBank/DDBJ databases">
        <title>Genomic Encyclopedia of Type Strains, Phase IV (KMG-IV): sequencing the most valuable type-strain genomes for metagenomic binning, comparative biology and taxonomic classification.</title>
        <authorList>
            <person name="Goeker M."/>
        </authorList>
    </citation>
    <scope>NUCLEOTIDE SEQUENCE [LARGE SCALE GENOMIC DNA]</scope>
    <source>
        <strain evidence="1 2">DSM 24875</strain>
    </source>
</reference>
<evidence type="ECO:0000313" key="2">
    <source>
        <dbReference type="Proteomes" id="UP000253529"/>
    </source>
</evidence>
<proteinExistence type="predicted"/>
<dbReference type="InterPro" id="IPR023154">
    <property type="entry name" value="Jann4075-like_sf"/>
</dbReference>
<dbReference type="SUPFAM" id="SSF158587">
    <property type="entry name" value="Jann4075-like"/>
    <property type="match status" value="1"/>
</dbReference>
<accession>A0A366FQG8</accession>
<comment type="caution">
    <text evidence="1">The sequence shown here is derived from an EMBL/GenBank/DDBJ whole genome shotgun (WGS) entry which is preliminary data.</text>
</comment>
<dbReference type="AlphaFoldDB" id="A0A366FQG8"/>
<gene>
    <name evidence="1" type="ORF">DFR50_104213</name>
</gene>
<sequence length="106" mass="11871">MAQDWAVDVLKYNPNADRKAIGGIVHHCGIALRSRDASLVAFTDPDELKRVRDSFLKKKLGLTVPDSELDMAVASVGERMRADHTKNRVTVYYLLAEHFGKLAEFV</sequence>
<organism evidence="1 2">
    <name type="scientific">Roseiarcus fermentans</name>
    <dbReference type="NCBI Taxonomy" id="1473586"/>
    <lineage>
        <taxon>Bacteria</taxon>
        <taxon>Pseudomonadati</taxon>
        <taxon>Pseudomonadota</taxon>
        <taxon>Alphaproteobacteria</taxon>
        <taxon>Hyphomicrobiales</taxon>
        <taxon>Roseiarcaceae</taxon>
        <taxon>Roseiarcus</taxon>
    </lineage>
</organism>
<protein>
    <submittedName>
        <fullName evidence="1">Uncharacterized protein DUF2853</fullName>
    </submittedName>
</protein>